<proteinExistence type="predicted"/>
<dbReference type="Proteomes" id="UP001157418">
    <property type="component" value="Unassembled WGS sequence"/>
</dbReference>
<keyword evidence="2" id="KW-1185">Reference proteome</keyword>
<protein>
    <submittedName>
        <fullName evidence="1">Uncharacterized protein</fullName>
    </submittedName>
</protein>
<evidence type="ECO:0000313" key="2">
    <source>
        <dbReference type="Proteomes" id="UP001157418"/>
    </source>
</evidence>
<evidence type="ECO:0000313" key="1">
    <source>
        <dbReference type="EMBL" id="CAH1414876.1"/>
    </source>
</evidence>
<accession>A0AAU9LJB3</accession>
<dbReference type="EMBL" id="CAKMRJ010000001">
    <property type="protein sequence ID" value="CAH1414876.1"/>
    <property type="molecule type" value="Genomic_DNA"/>
</dbReference>
<organism evidence="1 2">
    <name type="scientific">Lactuca virosa</name>
    <dbReference type="NCBI Taxonomy" id="75947"/>
    <lineage>
        <taxon>Eukaryota</taxon>
        <taxon>Viridiplantae</taxon>
        <taxon>Streptophyta</taxon>
        <taxon>Embryophyta</taxon>
        <taxon>Tracheophyta</taxon>
        <taxon>Spermatophyta</taxon>
        <taxon>Magnoliopsida</taxon>
        <taxon>eudicotyledons</taxon>
        <taxon>Gunneridae</taxon>
        <taxon>Pentapetalae</taxon>
        <taxon>asterids</taxon>
        <taxon>campanulids</taxon>
        <taxon>Asterales</taxon>
        <taxon>Asteraceae</taxon>
        <taxon>Cichorioideae</taxon>
        <taxon>Cichorieae</taxon>
        <taxon>Lactucinae</taxon>
        <taxon>Lactuca</taxon>
    </lineage>
</organism>
<dbReference type="AlphaFoldDB" id="A0AAU9LJB3"/>
<reference evidence="1 2" key="1">
    <citation type="submission" date="2022-01" db="EMBL/GenBank/DDBJ databases">
        <authorList>
            <person name="Xiong W."/>
            <person name="Schranz E."/>
        </authorList>
    </citation>
    <scope>NUCLEOTIDE SEQUENCE [LARGE SCALE GENOMIC DNA]</scope>
</reference>
<name>A0AAU9LJB3_9ASTR</name>
<sequence length="104" mass="11895">MTAKALICTEDRIRYVPPRLTTTYVEEMGGKLAGIELYSPHRLPYPISPSVSNRPHFLCTFYSVATTQRDAHKDWLTKDPQSLEGLIDMSTFGSLKMRILWVFS</sequence>
<gene>
    <name evidence="1" type="ORF">LVIROSA_LOCUS2764</name>
</gene>
<comment type="caution">
    <text evidence="1">The sequence shown here is derived from an EMBL/GenBank/DDBJ whole genome shotgun (WGS) entry which is preliminary data.</text>
</comment>